<dbReference type="GeneID" id="34595784"/>
<sequence>MATWTPIPTPWSRPPENTIKALDKNPKLSDIIRVLHCTSGDYDSLTRPIEDLLDALDIDPDAKLGSKVNKQAINDIVQILKDDTLFRPMLTWAESQGEATSNVNKAIKCIIHNVHARRKRSFRKESKDHLPSASPKIPVISTPQHQNSPVIKTKVSPIDKDPEFVLIKADIDAEAYYRLVPSGPAANTAFDKLKAEWTTKAPTDHRSQECISFKVLDGGFPGAIVEDGGILKILATRAKKNHETLVLIAQYGERVRLEHPAPSILTIPLRASYLVLKIEVTGGIAPTDQSTGRRTMEDRGEAQAASTEIGTRFVDSG</sequence>
<name>A0A177FLP0_9EURO</name>
<proteinExistence type="predicted"/>
<reference evidence="2 3" key="1">
    <citation type="submission" date="2016-03" db="EMBL/GenBank/DDBJ databases">
        <title>Draft genome sequence of the Fonsecaea monophora CBS 269.37.</title>
        <authorList>
            <person name="Bombassaro A."/>
            <person name="Vinicius W.A."/>
            <person name="De Hoog S."/>
            <person name="Sun J."/>
            <person name="Souza E.M."/>
            <person name="Raittz R.T."/>
            <person name="Costa F."/>
            <person name="Leao A.C."/>
            <person name="Tadra-Sfeir M.Z."/>
            <person name="Baura V."/>
            <person name="Balsanelli E."/>
            <person name="Pedrosa F.O."/>
            <person name="Moreno L.F."/>
            <person name="Steffens M.B."/>
            <person name="Xi L."/>
            <person name="Bocca A.L."/>
            <person name="Felipe M.S."/>
            <person name="Teixeira M."/>
            <person name="Telles Filho F.Q."/>
            <person name="Azevedo C.M."/>
            <person name="Gomes R."/>
            <person name="Vicente V.A."/>
        </authorList>
    </citation>
    <scope>NUCLEOTIDE SEQUENCE [LARGE SCALE GENOMIC DNA]</scope>
    <source>
        <strain evidence="2 3">CBS 269.37</strain>
    </source>
</reference>
<dbReference type="RefSeq" id="XP_022517206.1">
    <property type="nucleotide sequence ID" value="XM_022650592.1"/>
</dbReference>
<dbReference type="Proteomes" id="UP000077002">
    <property type="component" value="Unassembled WGS sequence"/>
</dbReference>
<evidence type="ECO:0000313" key="3">
    <source>
        <dbReference type="Proteomes" id="UP000077002"/>
    </source>
</evidence>
<keyword evidence="3" id="KW-1185">Reference proteome</keyword>
<feature type="region of interest" description="Disordered" evidence="1">
    <location>
        <begin position="287"/>
        <end position="309"/>
    </location>
</feature>
<evidence type="ECO:0000256" key="1">
    <source>
        <dbReference type="SAM" id="MobiDB-lite"/>
    </source>
</evidence>
<dbReference type="AlphaFoldDB" id="A0A177FLP0"/>
<gene>
    <name evidence="2" type="ORF">AYO21_00602</name>
</gene>
<dbReference type="EMBL" id="LVKK01000002">
    <property type="protein sequence ID" value="OAG45254.1"/>
    <property type="molecule type" value="Genomic_DNA"/>
</dbReference>
<comment type="caution">
    <text evidence="2">The sequence shown here is derived from an EMBL/GenBank/DDBJ whole genome shotgun (WGS) entry which is preliminary data.</text>
</comment>
<accession>A0A177FLP0</accession>
<feature type="region of interest" description="Disordered" evidence="1">
    <location>
        <begin position="121"/>
        <end position="148"/>
    </location>
</feature>
<evidence type="ECO:0000313" key="2">
    <source>
        <dbReference type="EMBL" id="OAG45254.1"/>
    </source>
</evidence>
<protein>
    <submittedName>
        <fullName evidence="2">Uncharacterized protein</fullName>
    </submittedName>
</protein>
<organism evidence="2 3">
    <name type="scientific">Fonsecaea monophora</name>
    <dbReference type="NCBI Taxonomy" id="254056"/>
    <lineage>
        <taxon>Eukaryota</taxon>
        <taxon>Fungi</taxon>
        <taxon>Dikarya</taxon>
        <taxon>Ascomycota</taxon>
        <taxon>Pezizomycotina</taxon>
        <taxon>Eurotiomycetes</taxon>
        <taxon>Chaetothyriomycetidae</taxon>
        <taxon>Chaetothyriales</taxon>
        <taxon>Herpotrichiellaceae</taxon>
        <taxon>Fonsecaea</taxon>
    </lineage>
</organism>